<evidence type="ECO:0000256" key="3">
    <source>
        <dbReference type="ARBA" id="ARBA00022801"/>
    </source>
</evidence>
<dbReference type="EC" id="3.1.1.-" evidence="5"/>
<protein>
    <recommendedName>
        <fullName evidence="5">Carboxylic ester hydrolase</fullName>
        <ecNumber evidence="5">3.1.1.-</ecNumber>
    </recommendedName>
</protein>
<evidence type="ECO:0000259" key="7">
    <source>
        <dbReference type="Pfam" id="PF00135"/>
    </source>
</evidence>
<comment type="similarity">
    <text evidence="1 5">Belongs to the type-B carboxylesterase/lipase family.</text>
</comment>
<dbReference type="PANTHER" id="PTHR43903">
    <property type="entry name" value="NEUROLIGIN"/>
    <property type="match status" value="1"/>
</dbReference>
<feature type="domain" description="Carboxylesterase type B" evidence="7">
    <location>
        <begin position="1"/>
        <end position="476"/>
    </location>
</feature>
<name>A0A023F622_TRIIF</name>
<dbReference type="InterPro" id="IPR019826">
    <property type="entry name" value="Carboxylesterase_B_AS"/>
</dbReference>
<feature type="transmembrane region" description="Helical" evidence="6">
    <location>
        <begin position="536"/>
        <end position="558"/>
    </location>
</feature>
<keyword evidence="2" id="KW-0719">Serine esterase</keyword>
<dbReference type="InterPro" id="IPR002018">
    <property type="entry name" value="CarbesteraseB"/>
</dbReference>
<evidence type="ECO:0000256" key="4">
    <source>
        <dbReference type="ARBA" id="ARBA00023180"/>
    </source>
</evidence>
<evidence type="ECO:0000256" key="1">
    <source>
        <dbReference type="ARBA" id="ARBA00005964"/>
    </source>
</evidence>
<dbReference type="AlphaFoldDB" id="A0A023F622"/>
<dbReference type="PROSITE" id="PS00122">
    <property type="entry name" value="CARBOXYLESTERASE_B_1"/>
    <property type="match status" value="1"/>
</dbReference>
<dbReference type="Pfam" id="PF00135">
    <property type="entry name" value="COesterase"/>
    <property type="match status" value="1"/>
</dbReference>
<dbReference type="Gene3D" id="3.40.50.1820">
    <property type="entry name" value="alpha/beta hydrolase"/>
    <property type="match status" value="1"/>
</dbReference>
<keyword evidence="4" id="KW-0325">Glycoprotein</keyword>
<evidence type="ECO:0000256" key="5">
    <source>
        <dbReference type="RuleBase" id="RU361235"/>
    </source>
</evidence>
<dbReference type="InterPro" id="IPR029058">
    <property type="entry name" value="AB_hydrolase_fold"/>
</dbReference>
<proteinExistence type="evidence at transcript level"/>
<evidence type="ECO:0000313" key="8">
    <source>
        <dbReference type="EMBL" id="JAC16649.1"/>
    </source>
</evidence>
<dbReference type="ESTHER" id="triif-a0a023f622">
    <property type="family name" value="OtherNon-catalytic_C"/>
</dbReference>
<keyword evidence="6" id="KW-0812">Transmembrane</keyword>
<dbReference type="EMBL" id="GBBI01002063">
    <property type="protein sequence ID" value="JAC16649.1"/>
    <property type="molecule type" value="mRNA"/>
</dbReference>
<keyword evidence="6" id="KW-0472">Membrane</keyword>
<dbReference type="InterPro" id="IPR051093">
    <property type="entry name" value="Neuroligin/BSAL"/>
</dbReference>
<sequence length="570" mass="64192">APERHAGWPGDTPYNAVEFGPACIQPQGELVPDFAVNPRQDEDCLHLNVWTAESSLNYRNSPVLVFLEGEGFVTGYPGRFPGQDLAAEGIVVVSISYRLNVFGFLCLEHGGARGNVGLLDQYLALLWVRENIDAFGGDSRSLTLMGHSAGAASIGYHMVSPRTQGLFHRVILMSGSVTSPWVISNHPSNSSFEIARSLGCLSIRPYAVLSCLRSKSSSEILKAYETQYMNGNWSELPLPVVDTFLPEIEQYLPNNPIDALKKGDFLKIPVITGVTRNEGSLVVSQLTDLMQHGYSQLKHLFVTSVIPSILKKYNLTNSRNLQELKTILNWYYVDSIKEGDVLALISKLIDFYSDSQFRAPHMRQLLYLSDITNNPRNTVYAYEFDQEDNHLYRNLNISGSGHGEELLMLFSPSLIKSIGRLRLTSSEERLSSVMKRYWLEFIRKGNIGASANGYGVSWKRYSSAENNYIIFGTGATLQSVMRNPVISRTEDAMFKQSNSLWNNLLININNLVRDQELMKHHTKKMKLTNDLPYRSAMYTLIAFVIVLLILLVVCVILLKRHATERERDMF</sequence>
<organism evidence="8">
    <name type="scientific">Triatoma infestans</name>
    <name type="common">Assassin bug</name>
    <dbReference type="NCBI Taxonomy" id="30076"/>
    <lineage>
        <taxon>Eukaryota</taxon>
        <taxon>Metazoa</taxon>
        <taxon>Ecdysozoa</taxon>
        <taxon>Arthropoda</taxon>
        <taxon>Hexapoda</taxon>
        <taxon>Insecta</taxon>
        <taxon>Pterygota</taxon>
        <taxon>Neoptera</taxon>
        <taxon>Paraneoptera</taxon>
        <taxon>Hemiptera</taxon>
        <taxon>Heteroptera</taxon>
        <taxon>Panheteroptera</taxon>
        <taxon>Cimicomorpha</taxon>
        <taxon>Reduviidae</taxon>
        <taxon>Triatominae</taxon>
        <taxon>Triatoma</taxon>
    </lineage>
</organism>
<dbReference type="SUPFAM" id="SSF53474">
    <property type="entry name" value="alpha/beta-Hydrolases"/>
    <property type="match status" value="1"/>
</dbReference>
<feature type="non-terminal residue" evidence="8">
    <location>
        <position position="1"/>
    </location>
</feature>
<evidence type="ECO:0000256" key="2">
    <source>
        <dbReference type="ARBA" id="ARBA00022487"/>
    </source>
</evidence>
<keyword evidence="6" id="KW-1133">Transmembrane helix</keyword>
<accession>A0A023F622</accession>
<reference evidence="8" key="1">
    <citation type="journal article" date="2014" name="PLoS Negl. Trop. Dis.">
        <title>An updated insight into the Sialotranscriptome of Triatoma infestans: developmental stage and geographic variations.</title>
        <authorList>
            <person name="Schwarz A."/>
            <person name="Medrano-Mercado N."/>
            <person name="Schaub G.A."/>
            <person name="Struchiner C.J."/>
            <person name="Bargues M.D."/>
            <person name="Levy M.Z."/>
            <person name="Ribeiro J.M."/>
        </authorList>
    </citation>
    <scope>NUCLEOTIDE SEQUENCE</scope>
    <source>
        <strain evidence="8">Chile</strain>
        <tissue evidence="8">Salivary glands</tissue>
    </source>
</reference>
<dbReference type="GO" id="GO:0052689">
    <property type="term" value="F:carboxylic ester hydrolase activity"/>
    <property type="evidence" value="ECO:0007669"/>
    <property type="project" value="UniProtKB-KW"/>
</dbReference>
<evidence type="ECO:0000256" key="6">
    <source>
        <dbReference type="SAM" id="Phobius"/>
    </source>
</evidence>
<keyword evidence="3 5" id="KW-0378">Hydrolase</keyword>